<evidence type="ECO:0000313" key="3">
    <source>
        <dbReference type="EMBL" id="PZO53884.1"/>
    </source>
</evidence>
<dbReference type="GO" id="GO:0030089">
    <property type="term" value="C:phycobilisome"/>
    <property type="evidence" value="ECO:0007669"/>
    <property type="project" value="UniProtKB-KW"/>
</dbReference>
<dbReference type="AlphaFoldDB" id="A0A2W4X9S5"/>
<dbReference type="SUPFAM" id="SSF48371">
    <property type="entry name" value="ARM repeat"/>
    <property type="match status" value="1"/>
</dbReference>
<proteinExistence type="predicted"/>
<organism evidence="3 4">
    <name type="scientific">Phormidesmis priestleyi</name>
    <dbReference type="NCBI Taxonomy" id="268141"/>
    <lineage>
        <taxon>Bacteria</taxon>
        <taxon>Bacillati</taxon>
        <taxon>Cyanobacteriota</taxon>
        <taxon>Cyanophyceae</taxon>
        <taxon>Leptolyngbyales</taxon>
        <taxon>Leptolyngbyaceae</taxon>
        <taxon>Phormidesmis</taxon>
    </lineage>
</organism>
<dbReference type="PANTHER" id="PTHR12697:SF5">
    <property type="entry name" value="DEOXYHYPUSINE HYDROXYLASE"/>
    <property type="match status" value="1"/>
</dbReference>
<sequence length="220" mass="23484">MIASKTNLRERLNAVESADSAQSMLDAVEALAELENEGAIEMLIRVLGYNNPGAAVAAVDGLIKIGTPAASALLNQLDSYNYGARAWALRVLAGIGDPRGLDLILETAATDFSLSVRRAAARGLGAIQWEKLSRDEQRTAQTQTIDTLLKVITDDPEWVVRYGAVVGLQGIAVTAMTAGFMDLLVPIVGGLRECATQDDTLAVQARAQWAIAQFPARTFD</sequence>
<evidence type="ECO:0000256" key="2">
    <source>
        <dbReference type="ARBA" id="ARBA00022738"/>
    </source>
</evidence>
<dbReference type="InterPro" id="IPR016024">
    <property type="entry name" value="ARM-type_fold"/>
</dbReference>
<dbReference type="EMBL" id="QBMP01000123">
    <property type="protein sequence ID" value="PZO53884.1"/>
    <property type="molecule type" value="Genomic_DNA"/>
</dbReference>
<protein>
    <submittedName>
        <fullName evidence="3">Phycocyanobilin lyase</fullName>
    </submittedName>
</protein>
<reference evidence="3 4" key="2">
    <citation type="submission" date="2018-06" db="EMBL/GenBank/DDBJ databases">
        <title>Metagenomic assembly of (sub)arctic Cyanobacteria and their associated microbiome from non-axenic cultures.</title>
        <authorList>
            <person name="Baurain D."/>
        </authorList>
    </citation>
    <scope>NUCLEOTIDE SEQUENCE [LARGE SCALE GENOMIC DNA]</scope>
    <source>
        <strain evidence="3">ULC027bin1</strain>
    </source>
</reference>
<dbReference type="InterPro" id="IPR011989">
    <property type="entry name" value="ARM-like"/>
</dbReference>
<dbReference type="Pfam" id="PF13646">
    <property type="entry name" value="HEAT_2"/>
    <property type="match status" value="1"/>
</dbReference>
<evidence type="ECO:0000313" key="4">
    <source>
        <dbReference type="Proteomes" id="UP000249794"/>
    </source>
</evidence>
<dbReference type="GO" id="GO:0016829">
    <property type="term" value="F:lyase activity"/>
    <property type="evidence" value="ECO:0007669"/>
    <property type="project" value="UniProtKB-KW"/>
</dbReference>
<dbReference type="Gene3D" id="1.25.10.10">
    <property type="entry name" value="Leucine-rich Repeat Variant"/>
    <property type="match status" value="2"/>
</dbReference>
<dbReference type="GO" id="GO:0016491">
    <property type="term" value="F:oxidoreductase activity"/>
    <property type="evidence" value="ECO:0007669"/>
    <property type="project" value="TreeGrafter"/>
</dbReference>
<comment type="caution">
    <text evidence="3">The sequence shown here is derived from an EMBL/GenBank/DDBJ whole genome shotgun (WGS) entry which is preliminary data.</text>
</comment>
<dbReference type="Proteomes" id="UP000249794">
    <property type="component" value="Unassembled WGS sequence"/>
</dbReference>
<gene>
    <name evidence="3" type="ORF">DCF15_12310</name>
</gene>
<accession>A0A2W4X9S5</accession>
<keyword evidence="3" id="KW-0456">Lyase</keyword>
<reference evidence="4" key="1">
    <citation type="submission" date="2018-04" db="EMBL/GenBank/DDBJ databases">
        <authorList>
            <person name="Cornet L."/>
        </authorList>
    </citation>
    <scope>NUCLEOTIDE SEQUENCE [LARGE SCALE GENOMIC DNA]</scope>
</reference>
<evidence type="ECO:0000256" key="1">
    <source>
        <dbReference type="ARBA" id="ARBA00022549"/>
    </source>
</evidence>
<keyword evidence="2" id="KW-0605">Phycobilisome</keyword>
<name>A0A2W4X9S5_9CYAN</name>
<dbReference type="PANTHER" id="PTHR12697">
    <property type="entry name" value="PBS LYASE HEAT-LIKE PROTEIN"/>
    <property type="match status" value="1"/>
</dbReference>
<keyword evidence="1" id="KW-0042">Antenna complex</keyword>